<name>A0ABS8C535_9ALTE</name>
<accession>A0ABS8C535</accession>
<protein>
    <submittedName>
        <fullName evidence="6">Energy transducer TonB</fullName>
    </submittedName>
</protein>
<keyword evidence="4" id="KW-0472">Membrane</keyword>
<comment type="caution">
    <text evidence="6">The sequence shown here is derived from an EMBL/GenBank/DDBJ whole genome shotgun (WGS) entry which is preliminary data.</text>
</comment>
<evidence type="ECO:0000256" key="1">
    <source>
        <dbReference type="ARBA" id="ARBA00004167"/>
    </source>
</evidence>
<evidence type="ECO:0000256" key="2">
    <source>
        <dbReference type="ARBA" id="ARBA00022692"/>
    </source>
</evidence>
<evidence type="ECO:0000313" key="7">
    <source>
        <dbReference type="Proteomes" id="UP000633814"/>
    </source>
</evidence>
<dbReference type="PROSITE" id="PS51257">
    <property type="entry name" value="PROKAR_LIPOPROTEIN"/>
    <property type="match status" value="1"/>
</dbReference>
<keyword evidence="7" id="KW-1185">Reference proteome</keyword>
<dbReference type="PROSITE" id="PS52015">
    <property type="entry name" value="TONB_CTD"/>
    <property type="match status" value="1"/>
</dbReference>
<evidence type="ECO:0000256" key="4">
    <source>
        <dbReference type="ARBA" id="ARBA00023136"/>
    </source>
</evidence>
<sequence>MKKIVCISVLSVLLIGCKANDSVQSTDHAAALAGLNYLNLTAEDKKDLLDEYWIAEKKQEPRYPLDAAFNQLSGCVDMLVGIDKDGKATAVSIITSFPKGIFDANAIEALSHWQWVASAKNSAKQPVLTSIKFDFTVSGSKNLTKAEQQCDYVHTVD</sequence>
<keyword evidence="3" id="KW-1133">Transmembrane helix</keyword>
<dbReference type="NCBIfam" id="TIGR01352">
    <property type="entry name" value="tonB_Cterm"/>
    <property type="match status" value="1"/>
</dbReference>
<dbReference type="Proteomes" id="UP000633814">
    <property type="component" value="Unassembled WGS sequence"/>
</dbReference>
<reference evidence="6 7" key="1">
    <citation type="submission" date="2021-10" db="EMBL/GenBank/DDBJ databases">
        <title>Alishewanella koreense sp. nov. isolated from seawater of southwestern coast in South Korea and the proposal for the reclassification of Rheinheimera perlucida and Rheinheimera tuosuensis as Arsukibacterium perlucida and Arsukibacterium tuosuensis.</title>
        <authorList>
            <person name="Kim K.H."/>
            <person name="Ruan W."/>
            <person name="Kim K.R."/>
            <person name="Baek J.H."/>
            <person name="Jeon C.O."/>
        </authorList>
    </citation>
    <scope>NUCLEOTIDE SEQUENCE [LARGE SCALE GENOMIC DNA]</scope>
    <source>
        <strain evidence="6 7">16-MA</strain>
    </source>
</reference>
<feature type="domain" description="TonB C-terminal" evidence="5">
    <location>
        <begin position="48"/>
        <end position="144"/>
    </location>
</feature>
<keyword evidence="2" id="KW-0812">Transmembrane</keyword>
<dbReference type="RefSeq" id="WP_226751521.1">
    <property type="nucleotide sequence ID" value="NZ_JAEINI020000007.1"/>
</dbReference>
<evidence type="ECO:0000259" key="5">
    <source>
        <dbReference type="PROSITE" id="PS52015"/>
    </source>
</evidence>
<proteinExistence type="predicted"/>
<comment type="subcellular location">
    <subcellularLocation>
        <location evidence="1">Membrane</location>
        <topology evidence="1">Single-pass membrane protein</topology>
    </subcellularLocation>
</comment>
<dbReference type="InterPro" id="IPR006260">
    <property type="entry name" value="TonB/TolA_C"/>
</dbReference>
<gene>
    <name evidence="6" type="ORF">JAO78_011595</name>
</gene>
<evidence type="ECO:0000256" key="3">
    <source>
        <dbReference type="ARBA" id="ARBA00022989"/>
    </source>
</evidence>
<dbReference type="Gene3D" id="3.30.1150.10">
    <property type="match status" value="1"/>
</dbReference>
<dbReference type="Pfam" id="PF03544">
    <property type="entry name" value="TonB_C"/>
    <property type="match status" value="1"/>
</dbReference>
<organism evidence="6 7">
    <name type="scientific">Alishewanella maricola</name>
    <dbReference type="NCBI Taxonomy" id="2795740"/>
    <lineage>
        <taxon>Bacteria</taxon>
        <taxon>Pseudomonadati</taxon>
        <taxon>Pseudomonadota</taxon>
        <taxon>Gammaproteobacteria</taxon>
        <taxon>Alteromonadales</taxon>
        <taxon>Alteromonadaceae</taxon>
        <taxon>Alishewanella</taxon>
    </lineage>
</organism>
<evidence type="ECO:0000313" key="6">
    <source>
        <dbReference type="EMBL" id="MCB5227454.1"/>
    </source>
</evidence>
<dbReference type="SUPFAM" id="SSF74653">
    <property type="entry name" value="TolA/TonB C-terminal domain"/>
    <property type="match status" value="1"/>
</dbReference>
<dbReference type="EMBL" id="JAEINI020000007">
    <property type="protein sequence ID" value="MCB5227454.1"/>
    <property type="molecule type" value="Genomic_DNA"/>
</dbReference>
<dbReference type="InterPro" id="IPR037682">
    <property type="entry name" value="TonB_C"/>
</dbReference>